<reference evidence="9" key="1">
    <citation type="journal article" date="2017" name="Res. Microbiol.">
        <title>Comparative genomics of extrachromosomal elements in Bacillus thuringiensis subsp. israelensis.</title>
        <authorList>
            <person name="Bolotin A."/>
            <person name="Gillis A."/>
            <person name="Sanchis V."/>
            <person name="Nielsen-LeRoux C."/>
            <person name="Mahillon J."/>
            <person name="Lereclus D."/>
            <person name="Sorokin A."/>
        </authorList>
    </citation>
    <scope>NUCLEOTIDE SEQUENCE</scope>
    <source>
        <strain evidence="9">AM65-52</strain>
        <plasmid evidence="9">pAM65-52-1-360K</plasmid>
    </source>
</reference>
<feature type="binding site" evidence="7">
    <location>
        <position position="42"/>
    </location>
    <ligand>
        <name>Fe cation</name>
        <dbReference type="ChEBI" id="CHEBI:24875"/>
    </ligand>
</feature>
<keyword evidence="9" id="KW-0614">Plasmid</keyword>
<keyword evidence="2 6" id="KW-0813">Transport</keyword>
<dbReference type="InterPro" id="IPR018527">
    <property type="entry name" value="Rubredoxin_Fe_BS"/>
</dbReference>
<keyword evidence="3 6" id="KW-0479">Metal-binding</keyword>
<name>A0A1L2YZW4_BACTI</name>
<feature type="binding site" evidence="7">
    <location>
        <position position="6"/>
    </location>
    <ligand>
        <name>Fe cation</name>
        <dbReference type="ChEBI" id="CHEBI:24875"/>
    </ligand>
</feature>
<evidence type="ECO:0000313" key="9">
    <source>
        <dbReference type="EMBL" id="APF32468.1"/>
    </source>
</evidence>
<evidence type="ECO:0000256" key="7">
    <source>
        <dbReference type="PIRSR" id="PIRSR000071-1"/>
    </source>
</evidence>
<dbReference type="Pfam" id="PF00301">
    <property type="entry name" value="Rubredoxin"/>
    <property type="match status" value="1"/>
</dbReference>
<evidence type="ECO:0000256" key="6">
    <source>
        <dbReference type="PIRNR" id="PIRNR000071"/>
    </source>
</evidence>
<evidence type="ECO:0000256" key="3">
    <source>
        <dbReference type="ARBA" id="ARBA00022723"/>
    </source>
</evidence>
<dbReference type="AlphaFoldDB" id="A0A1L2YZW4"/>
<feature type="binding site" evidence="7">
    <location>
        <position position="39"/>
    </location>
    <ligand>
        <name>Fe cation</name>
        <dbReference type="ChEBI" id="CHEBI:24875"/>
    </ligand>
</feature>
<geneLocation type="plasmid" evidence="9">
    <name>pAM65-52-1-360K</name>
</geneLocation>
<dbReference type="InterPro" id="IPR050526">
    <property type="entry name" value="Rubredoxin_ET"/>
</dbReference>
<dbReference type="EMBL" id="CAAKHA010000029">
    <property type="protein sequence ID" value="VIJ07996.1"/>
    <property type="molecule type" value="Genomic_DNA"/>
</dbReference>
<evidence type="ECO:0000313" key="10">
    <source>
        <dbReference type="EMBL" id="VIJ07996.1"/>
    </source>
</evidence>
<keyword evidence="4 6" id="KW-0249">Electron transport</keyword>
<sequence length="54" mass="6135">MKKYICLPCGYIYNPEVGDPDEDIEPGTSFEDLPEDWVCPVCGEDKNHFAPLDE</sequence>
<accession>A0A1L2YZW4</accession>
<evidence type="ECO:0000256" key="5">
    <source>
        <dbReference type="ARBA" id="ARBA00023004"/>
    </source>
</evidence>
<dbReference type="RefSeq" id="WP_000759867.1">
    <property type="nucleotide sequence ID" value="NZ_CAAKHA010000029.1"/>
</dbReference>
<dbReference type="GO" id="GO:0005506">
    <property type="term" value="F:iron ion binding"/>
    <property type="evidence" value="ECO:0007669"/>
    <property type="project" value="InterPro"/>
</dbReference>
<dbReference type="GO" id="GO:0043448">
    <property type="term" value="P:alkane catabolic process"/>
    <property type="evidence" value="ECO:0007669"/>
    <property type="project" value="TreeGrafter"/>
</dbReference>
<comment type="cofactor">
    <cofactor evidence="6 7">
        <name>Fe(3+)</name>
        <dbReference type="ChEBI" id="CHEBI:29034"/>
    </cofactor>
    <text evidence="6 7">Binds 1 Fe(3+) ion per subunit.</text>
</comment>
<dbReference type="Gene3D" id="2.20.28.10">
    <property type="match status" value="1"/>
</dbReference>
<dbReference type="InterPro" id="IPR024935">
    <property type="entry name" value="Rubredoxin_dom"/>
</dbReference>
<dbReference type="PANTHER" id="PTHR47627:SF1">
    <property type="entry name" value="RUBREDOXIN-1-RELATED"/>
    <property type="match status" value="1"/>
</dbReference>
<feature type="domain" description="Rubredoxin-like" evidence="8">
    <location>
        <begin position="1"/>
        <end position="52"/>
    </location>
</feature>
<evidence type="ECO:0000256" key="1">
    <source>
        <dbReference type="ARBA" id="ARBA00005337"/>
    </source>
</evidence>
<dbReference type="PRINTS" id="PR00163">
    <property type="entry name" value="RUBREDOXIN"/>
</dbReference>
<dbReference type="FunFam" id="2.20.28.10:FF:000001">
    <property type="entry name" value="Rubredoxin"/>
    <property type="match status" value="1"/>
</dbReference>
<dbReference type="GO" id="GO:0009055">
    <property type="term" value="F:electron transfer activity"/>
    <property type="evidence" value="ECO:0007669"/>
    <property type="project" value="InterPro"/>
</dbReference>
<dbReference type="PROSITE" id="PS00202">
    <property type="entry name" value="RUBREDOXIN"/>
    <property type="match status" value="1"/>
</dbReference>
<dbReference type="InterPro" id="IPR024934">
    <property type="entry name" value="Rubredoxin-like_dom"/>
</dbReference>
<dbReference type="NCBIfam" id="NF045768">
    <property type="entry name" value="RubredRD"/>
    <property type="match status" value="1"/>
</dbReference>
<gene>
    <name evidence="10" type="primary">rub3</name>
    <name evidence="9" type="ORF">ATN07_28565</name>
    <name evidence="10" type="ORF">BTAR23_AR23_06078</name>
</gene>
<dbReference type="PIRSF" id="PIRSF000071">
    <property type="entry name" value="Rubredoxin"/>
    <property type="match status" value="1"/>
</dbReference>
<protein>
    <recommendedName>
        <fullName evidence="6">Rubredoxin</fullName>
    </recommendedName>
</protein>
<keyword evidence="5 6" id="KW-0408">Iron</keyword>
<dbReference type="Proteomes" id="UP000508034">
    <property type="component" value="Unassembled WGS sequence"/>
</dbReference>
<proteinExistence type="inferred from homology"/>
<evidence type="ECO:0000256" key="4">
    <source>
        <dbReference type="ARBA" id="ARBA00022982"/>
    </source>
</evidence>
<evidence type="ECO:0000259" key="8">
    <source>
        <dbReference type="PROSITE" id="PS50903"/>
    </source>
</evidence>
<feature type="binding site" evidence="7">
    <location>
        <position position="9"/>
    </location>
    <ligand>
        <name>Fe cation</name>
        <dbReference type="ChEBI" id="CHEBI:24875"/>
    </ligand>
</feature>
<dbReference type="InterPro" id="IPR024922">
    <property type="entry name" value="Rubredoxin"/>
</dbReference>
<comment type="similarity">
    <text evidence="1 6">Belongs to the rubredoxin family.</text>
</comment>
<evidence type="ECO:0000256" key="2">
    <source>
        <dbReference type="ARBA" id="ARBA00022448"/>
    </source>
</evidence>
<organism evidence="9">
    <name type="scientific">Bacillus thuringiensis subsp. israelensis</name>
    <dbReference type="NCBI Taxonomy" id="1430"/>
    <lineage>
        <taxon>Bacteria</taxon>
        <taxon>Bacillati</taxon>
        <taxon>Bacillota</taxon>
        <taxon>Bacilli</taxon>
        <taxon>Bacillales</taxon>
        <taxon>Bacillaceae</taxon>
        <taxon>Bacillus</taxon>
        <taxon>Bacillus cereus group</taxon>
    </lineage>
</organism>
<evidence type="ECO:0000313" key="11">
    <source>
        <dbReference type="Proteomes" id="UP000508034"/>
    </source>
</evidence>
<dbReference type="EMBL" id="CP013276">
    <property type="protein sequence ID" value="APF32468.1"/>
    <property type="molecule type" value="Genomic_DNA"/>
</dbReference>
<dbReference type="PROSITE" id="PS50903">
    <property type="entry name" value="RUBREDOXIN_LIKE"/>
    <property type="match status" value="1"/>
</dbReference>
<dbReference type="CDD" id="cd00730">
    <property type="entry name" value="rubredoxin"/>
    <property type="match status" value="1"/>
</dbReference>
<reference evidence="10 11" key="2">
    <citation type="submission" date="2019-04" db="EMBL/GenBank/DDBJ databases">
        <authorList>
            <person name="Patino-Navarrete R."/>
            <person name="Patino Navarrete R."/>
        </authorList>
    </citation>
    <scope>NUCLEOTIDE SEQUENCE [LARGE SCALE GENOMIC DNA]</scope>
    <source>
        <strain evidence="10">Bacillus thuringiensis strain AR23</strain>
    </source>
</reference>
<dbReference type="SUPFAM" id="SSF57802">
    <property type="entry name" value="Rubredoxin-like"/>
    <property type="match status" value="1"/>
</dbReference>
<dbReference type="PANTHER" id="PTHR47627">
    <property type="entry name" value="RUBREDOXIN"/>
    <property type="match status" value="1"/>
</dbReference>